<dbReference type="Proteomes" id="UP001153331">
    <property type="component" value="Unassembled WGS sequence"/>
</dbReference>
<gene>
    <name evidence="1" type="ORF">OPT61_g2136</name>
</gene>
<name>A0ACC2IMU6_9PLEO</name>
<protein>
    <submittedName>
        <fullName evidence="1">Uncharacterized protein</fullName>
    </submittedName>
</protein>
<proteinExistence type="predicted"/>
<evidence type="ECO:0000313" key="1">
    <source>
        <dbReference type="EMBL" id="KAJ8116441.1"/>
    </source>
</evidence>
<accession>A0ACC2IMU6</accession>
<keyword evidence="2" id="KW-1185">Reference proteome</keyword>
<comment type="caution">
    <text evidence="1">The sequence shown here is derived from an EMBL/GenBank/DDBJ whole genome shotgun (WGS) entry which is preliminary data.</text>
</comment>
<dbReference type="EMBL" id="JAPHNI010000094">
    <property type="protein sequence ID" value="KAJ8116441.1"/>
    <property type="molecule type" value="Genomic_DNA"/>
</dbReference>
<sequence length="669" mass="74866">MPADKLDIEGLLKESRAEYRQLGKSGLRVSVPIFGAMSIGSSKWQPWVIDEEEALPLLKAAWDRGLTTWDTANVYSNGVSEEIIGKAIKKYSLPRDKLTILTKCYGTVGEDPGLRSINYSKELPQLKDYTNHIGLSRQAIFNAVNASLKRLDLDYIDLLQIHRFDENVPLEETMEALHDLVKSGKVRYIGASSMWAVQFAQMQFTAEKNGWTKFVSMQNHYNLLYREEEREMNRFCNATGVGLIPWAPLCRGHLARPASAFGSTIRSEGEKNTGTSLSGHTEADHKIVERVEELAKKHDWKMSHIALAWINKRVTSPIIGFSSVERMDEALEARGKVLDDEEDKYLEELEAASALDNGPCRYQVGTATPPLALRRAMGRSKTMCELLSWSNEHEIEAPNRLENVTEAQLLAFEHLYGAASPSWLFGPSSSLPDPAPIGCDDGVVNSPQLLFFTHSPVLQFPSHFTLTYKCQSPGSPAPDSAPTSYLPNKLLTPDPTMAETESTLSKVDSATQQPEVKAKRRPSSMAADCYDILDLQKEGKKINIAPETQKLGWKLNKSPSTVEDPAHLALPLCIPKVKKITLHFPLGLEVSARNMKGVTIKDALDAIHKQFKKRQDDEFEKPYLAGFEWDPEEDYTRFIVHQTNNPTSSFTKDGSSKKKKKKATDEIEE</sequence>
<evidence type="ECO:0000313" key="2">
    <source>
        <dbReference type="Proteomes" id="UP001153331"/>
    </source>
</evidence>
<organism evidence="1 2">
    <name type="scientific">Boeremia exigua</name>
    <dbReference type="NCBI Taxonomy" id="749465"/>
    <lineage>
        <taxon>Eukaryota</taxon>
        <taxon>Fungi</taxon>
        <taxon>Dikarya</taxon>
        <taxon>Ascomycota</taxon>
        <taxon>Pezizomycotina</taxon>
        <taxon>Dothideomycetes</taxon>
        <taxon>Pleosporomycetidae</taxon>
        <taxon>Pleosporales</taxon>
        <taxon>Pleosporineae</taxon>
        <taxon>Didymellaceae</taxon>
        <taxon>Boeremia</taxon>
    </lineage>
</organism>
<reference evidence="1" key="1">
    <citation type="submission" date="2022-11" db="EMBL/GenBank/DDBJ databases">
        <title>Genome Sequence of Boeremia exigua.</title>
        <authorList>
            <person name="Buettner E."/>
        </authorList>
    </citation>
    <scope>NUCLEOTIDE SEQUENCE</scope>
    <source>
        <strain evidence="1">CU02</strain>
    </source>
</reference>